<comment type="catalytic activity">
    <reaction evidence="14">
        <text>N(6),N(6),N(6)-trimethyl-L-lysyl(4)-[histone H3] + 2-oxoglutarate + O2 = N(6),N(6)-dimethyl-L-lysyl(4)-[histone H3] + formaldehyde + succinate + CO2</text>
        <dbReference type="Rhea" id="RHEA:60212"/>
        <dbReference type="Rhea" id="RHEA-COMP:15537"/>
        <dbReference type="Rhea" id="RHEA-COMP:15540"/>
        <dbReference type="ChEBI" id="CHEBI:15379"/>
        <dbReference type="ChEBI" id="CHEBI:16526"/>
        <dbReference type="ChEBI" id="CHEBI:16810"/>
        <dbReference type="ChEBI" id="CHEBI:16842"/>
        <dbReference type="ChEBI" id="CHEBI:30031"/>
        <dbReference type="ChEBI" id="CHEBI:61961"/>
        <dbReference type="ChEBI" id="CHEBI:61976"/>
    </reaction>
    <physiologicalReaction direction="left-to-right" evidence="14">
        <dbReference type="Rhea" id="RHEA:60213"/>
    </physiologicalReaction>
</comment>
<dbReference type="InterPro" id="IPR003889">
    <property type="entry name" value="FYrich_C"/>
</dbReference>
<feature type="domain" description="JmjN" evidence="16">
    <location>
        <begin position="56"/>
        <end position="97"/>
    </location>
</feature>
<dbReference type="Pfam" id="PF02375">
    <property type="entry name" value="JmjN"/>
    <property type="match status" value="1"/>
</dbReference>
<evidence type="ECO:0000256" key="4">
    <source>
        <dbReference type="ARBA" id="ARBA00022723"/>
    </source>
</evidence>
<dbReference type="InterPro" id="IPR004198">
    <property type="entry name" value="Znf_C5HC2"/>
</dbReference>
<keyword evidence="5" id="KW-0156">Chromatin regulator</keyword>
<dbReference type="GO" id="GO:0034647">
    <property type="term" value="F:histone H3K4me/H3K4me2/H3K4me3 demethylase activity"/>
    <property type="evidence" value="ECO:0007669"/>
    <property type="project" value="TreeGrafter"/>
</dbReference>
<dbReference type="InterPro" id="IPR003888">
    <property type="entry name" value="FYrich_N"/>
</dbReference>
<keyword evidence="18" id="KW-0808">Transferase</keyword>
<keyword evidence="19" id="KW-1185">Reference proteome</keyword>
<keyword evidence="10" id="KW-0804">Transcription</keyword>
<gene>
    <name evidence="18" type="ORF">D0Y65_020403</name>
</gene>
<evidence type="ECO:0000256" key="6">
    <source>
        <dbReference type="ARBA" id="ARBA00022964"/>
    </source>
</evidence>
<keyword evidence="9" id="KW-0805">Transcription regulation</keyword>
<dbReference type="Pfam" id="PF02928">
    <property type="entry name" value="zf-C5HC2"/>
    <property type="match status" value="1"/>
</dbReference>
<keyword evidence="11" id="KW-0539">Nucleus</keyword>
<dbReference type="PROSITE" id="PS51184">
    <property type="entry name" value="JMJC"/>
    <property type="match status" value="1"/>
</dbReference>
<comment type="catalytic activity">
    <reaction evidence="12">
        <text>N(6),N(6)-dimethyl-L-lysyl(4)-[histone H3] + 2-oxoglutarate + O2 = N(6)-methyl-L-lysyl(4)-[histone H3] + formaldehyde + succinate + CO2</text>
        <dbReference type="Rhea" id="RHEA:60216"/>
        <dbReference type="Rhea" id="RHEA-COMP:15540"/>
        <dbReference type="Rhea" id="RHEA-COMP:15543"/>
        <dbReference type="ChEBI" id="CHEBI:15379"/>
        <dbReference type="ChEBI" id="CHEBI:16526"/>
        <dbReference type="ChEBI" id="CHEBI:16810"/>
        <dbReference type="ChEBI" id="CHEBI:16842"/>
        <dbReference type="ChEBI" id="CHEBI:30031"/>
        <dbReference type="ChEBI" id="CHEBI:61929"/>
        <dbReference type="ChEBI" id="CHEBI:61976"/>
    </reaction>
    <physiologicalReaction direction="left-to-right" evidence="12">
        <dbReference type="Rhea" id="RHEA:60217"/>
    </physiologicalReaction>
</comment>
<dbReference type="SMART" id="SM00542">
    <property type="entry name" value="FYRC"/>
    <property type="match status" value="1"/>
</dbReference>
<keyword evidence="8" id="KW-0408">Iron</keyword>
<dbReference type="GO" id="GO:0051093">
    <property type="term" value="P:negative regulation of developmental process"/>
    <property type="evidence" value="ECO:0007669"/>
    <property type="project" value="UniProtKB-ARBA"/>
</dbReference>
<evidence type="ECO:0000256" key="14">
    <source>
        <dbReference type="ARBA" id="ARBA00051640"/>
    </source>
</evidence>
<dbReference type="EMBL" id="QZWG01000008">
    <property type="protein sequence ID" value="RZB96648.1"/>
    <property type="molecule type" value="Genomic_DNA"/>
</dbReference>
<dbReference type="GO" id="GO:0048589">
    <property type="term" value="P:developmental growth"/>
    <property type="evidence" value="ECO:0007669"/>
    <property type="project" value="UniProtKB-ARBA"/>
</dbReference>
<evidence type="ECO:0000256" key="15">
    <source>
        <dbReference type="SAM" id="MobiDB-lite"/>
    </source>
</evidence>
<feature type="region of interest" description="Disordered" evidence="15">
    <location>
        <begin position="130"/>
        <end position="165"/>
    </location>
</feature>
<comment type="similarity">
    <text evidence="3">Belongs to the JARID1 histone demethylase family.</text>
</comment>
<dbReference type="Gene3D" id="2.60.120.650">
    <property type="entry name" value="Cupin"/>
    <property type="match status" value="1"/>
</dbReference>
<evidence type="ECO:0000256" key="9">
    <source>
        <dbReference type="ARBA" id="ARBA00023015"/>
    </source>
</evidence>
<evidence type="ECO:0000256" key="13">
    <source>
        <dbReference type="ARBA" id="ARBA00050935"/>
    </source>
</evidence>
<evidence type="ECO:0000256" key="2">
    <source>
        <dbReference type="ARBA" id="ARBA00004123"/>
    </source>
</evidence>
<comment type="cofactor">
    <cofactor evidence="1">
        <name>Fe(2+)</name>
        <dbReference type="ChEBI" id="CHEBI:29033"/>
    </cofactor>
</comment>
<evidence type="ECO:0000313" key="18">
    <source>
        <dbReference type="EMBL" id="RZB96648.1"/>
    </source>
</evidence>
<name>A0A445JDY0_GLYSO</name>
<evidence type="ECO:0000256" key="11">
    <source>
        <dbReference type="ARBA" id="ARBA00023242"/>
    </source>
</evidence>
<dbReference type="Pfam" id="PF05964">
    <property type="entry name" value="FYRN"/>
    <property type="match status" value="1"/>
</dbReference>
<dbReference type="GO" id="GO:0008168">
    <property type="term" value="F:methyltransferase activity"/>
    <property type="evidence" value="ECO:0007669"/>
    <property type="project" value="UniProtKB-KW"/>
</dbReference>
<dbReference type="Pfam" id="PF05965">
    <property type="entry name" value="FYRC"/>
    <property type="match status" value="1"/>
</dbReference>
<organism evidence="18 19">
    <name type="scientific">Glycine soja</name>
    <name type="common">Wild soybean</name>
    <dbReference type="NCBI Taxonomy" id="3848"/>
    <lineage>
        <taxon>Eukaryota</taxon>
        <taxon>Viridiplantae</taxon>
        <taxon>Streptophyta</taxon>
        <taxon>Embryophyta</taxon>
        <taxon>Tracheophyta</taxon>
        <taxon>Spermatophyta</taxon>
        <taxon>Magnoliopsida</taxon>
        <taxon>eudicotyledons</taxon>
        <taxon>Gunneridae</taxon>
        <taxon>Pentapetalae</taxon>
        <taxon>rosids</taxon>
        <taxon>fabids</taxon>
        <taxon>Fabales</taxon>
        <taxon>Fabaceae</taxon>
        <taxon>Papilionoideae</taxon>
        <taxon>50 kb inversion clade</taxon>
        <taxon>NPAAA clade</taxon>
        <taxon>indigoferoid/millettioid clade</taxon>
        <taxon>Phaseoleae</taxon>
        <taxon>Glycine</taxon>
        <taxon>Glycine subgen. Soja</taxon>
    </lineage>
</organism>
<keyword evidence="7" id="KW-0560">Oxidoreductase</keyword>
<keyword evidence="6" id="KW-0223">Dioxygenase</keyword>
<evidence type="ECO:0000256" key="3">
    <source>
        <dbReference type="ARBA" id="ARBA00006801"/>
    </source>
</evidence>
<evidence type="ECO:0000259" key="17">
    <source>
        <dbReference type="PROSITE" id="PS51184"/>
    </source>
</evidence>
<dbReference type="GO" id="GO:0032259">
    <property type="term" value="P:methylation"/>
    <property type="evidence" value="ECO:0007669"/>
    <property type="project" value="UniProtKB-KW"/>
</dbReference>
<dbReference type="Gramene" id="XM_028390143.1">
    <property type="protein sequence ID" value="XP_028245944.1"/>
    <property type="gene ID" value="LOC114423396"/>
</dbReference>
<evidence type="ECO:0000256" key="7">
    <source>
        <dbReference type="ARBA" id="ARBA00023002"/>
    </source>
</evidence>
<dbReference type="Pfam" id="PF02373">
    <property type="entry name" value="JmjC"/>
    <property type="match status" value="1"/>
</dbReference>
<keyword evidence="4" id="KW-0479">Metal-binding</keyword>
<evidence type="ECO:0000256" key="5">
    <source>
        <dbReference type="ARBA" id="ARBA00022853"/>
    </source>
</evidence>
<dbReference type="GO" id="GO:0048731">
    <property type="term" value="P:system development"/>
    <property type="evidence" value="ECO:0007669"/>
    <property type="project" value="UniProtKB-ARBA"/>
</dbReference>
<accession>A0A445JDY0</accession>
<dbReference type="PANTHER" id="PTHR10694:SF144">
    <property type="entry name" value="DEMETHYLASE JMJ14-LIKE PROTEIN, PUTATIVE-RELATED"/>
    <property type="match status" value="1"/>
</dbReference>
<evidence type="ECO:0000313" key="19">
    <source>
        <dbReference type="Proteomes" id="UP000289340"/>
    </source>
</evidence>
<dbReference type="SMART" id="SM00558">
    <property type="entry name" value="JmjC"/>
    <property type="match status" value="1"/>
</dbReference>
<dbReference type="Proteomes" id="UP000289340">
    <property type="component" value="Chromosome 8"/>
</dbReference>
<dbReference type="InterPro" id="IPR003349">
    <property type="entry name" value="JmjN"/>
</dbReference>
<comment type="caution">
    <text evidence="18">The sequence shown here is derived from an EMBL/GenBank/DDBJ whole genome shotgun (WGS) entry which is preliminary data.</text>
</comment>
<evidence type="ECO:0000256" key="1">
    <source>
        <dbReference type="ARBA" id="ARBA00001954"/>
    </source>
</evidence>
<feature type="region of interest" description="Disordered" evidence="15">
    <location>
        <begin position="1"/>
        <end position="39"/>
    </location>
</feature>
<comment type="catalytic activity">
    <reaction evidence="13">
        <text>N(6)-methyl-L-lysyl(4)-[histone H3] + 2-oxoglutarate + O2 = L-lysyl(4)-[histone H3] + formaldehyde + succinate + CO2</text>
        <dbReference type="Rhea" id="RHEA:60220"/>
        <dbReference type="Rhea" id="RHEA-COMP:15543"/>
        <dbReference type="Rhea" id="RHEA-COMP:15547"/>
        <dbReference type="ChEBI" id="CHEBI:15379"/>
        <dbReference type="ChEBI" id="CHEBI:16526"/>
        <dbReference type="ChEBI" id="CHEBI:16810"/>
        <dbReference type="ChEBI" id="CHEBI:16842"/>
        <dbReference type="ChEBI" id="CHEBI:29969"/>
        <dbReference type="ChEBI" id="CHEBI:30031"/>
        <dbReference type="ChEBI" id="CHEBI:61929"/>
    </reaction>
    <physiologicalReaction direction="left-to-right" evidence="13">
        <dbReference type="Rhea" id="RHEA:60221"/>
    </physiologicalReaction>
</comment>
<dbReference type="SMART" id="SM00545">
    <property type="entry name" value="JmjN"/>
    <property type="match status" value="1"/>
</dbReference>
<sequence>MKQLKLAAETHAKEDNPLRHKPEMENTLESPGSSRHRKISARWDPVDACRPIVDEAPVFYPTIEEFEDTLGYIAKIRPQAELYGICRIVPPACWVPPCPLKEKDLWENAKFPTRIQQIDLLQNREPMRKKIRGRKRKHRKQSKMGMGRRTAKSGSEANVASEPEEKFGFQSGSDFTLKDFQQYASVFKDCYFGLNDANEHEKVSDNSHQQRWKPSVEEIEGEYWRIIEQPTDEVEVYYGADLETGSLGSGFPKISSLTKNESDRYTLSGWNLNNFPRLSGSALCFEGSDISGVVVPWLYVGMCFSSFCWHVEDHHLYSLNYLHWGDPKVWYGIPGSHAPGLEDAMRKHLPDLFEEQPNLLNELVTQLSPSVLKSEGVPVHRTVQHSGEFVVTFPRAYHCGFNCGFNCAEAVNVAPVDWLLHGQNAAELYSSQCRKTSLSHDKLLFGCAQEAVHALADLTLHGKEDQKYIKWRSACGKDGVLTKAVKIRITMEKERLDCIPTHLKMLKMDSKFDLFEDRECFACFYDLHLSAVGCKCSPDCYSCLKHSNLFCSCEMNNRFILFRYTMDELSTLVEALEGESHAIEVWANRNTVMVSADAEDACIYKQDVESAICQTQSYKEGKNSTYCAGTNDKSNSTIPSSSYSQISAELVHSEFHHETLSAPSDTKDCHKDSLNEKDLAMDNKIMVGTGGSVDLNIDVMSGEPENYFLHAADYHHNKGVPYVEKVCFAETRKEQDNMEPGADCIASLEKEFSSCSRDVQNSCTLDGYKLFGVDLQMHSDSGEQLNSVSKMGVVETSNTSISLTNQSSLMNNFGISVEPVNLGSVMCGKLWCSKHAIYPKGFKSRVKFFSILDPPRICNYVSEVYGAGFLGPIFKVTMEERPNEAFTNTSADKCWETVLDRLNHEIKRRRSRGEIELPPLELLQSINGHKMFGFLSPSIIQAVEAADPKHQCVEYWNHKEVVSESSGSAIDDCKFSHGSSNSLGDVKTKLFGAGLIKQEQDSIIGNCDSFEEMKLVLQGFLKKASPNELSAMHKLFSSDALFTQWRTAFVSLIEEIQKACA</sequence>
<feature type="compositionally biased region" description="Basic residues" evidence="15">
    <location>
        <begin position="130"/>
        <end position="142"/>
    </location>
</feature>
<dbReference type="GO" id="GO:0000785">
    <property type="term" value="C:chromatin"/>
    <property type="evidence" value="ECO:0007669"/>
    <property type="project" value="TreeGrafter"/>
</dbReference>
<feature type="domain" description="JmjC" evidence="17">
    <location>
        <begin position="264"/>
        <end position="430"/>
    </location>
</feature>
<dbReference type="PROSITE" id="PS51183">
    <property type="entry name" value="JMJN"/>
    <property type="match status" value="1"/>
</dbReference>
<feature type="compositionally biased region" description="Basic and acidic residues" evidence="15">
    <location>
        <begin position="8"/>
        <end position="24"/>
    </location>
</feature>
<dbReference type="Gene3D" id="3.30.160.360">
    <property type="match status" value="1"/>
</dbReference>
<proteinExistence type="inferred from homology"/>
<evidence type="ECO:0000259" key="16">
    <source>
        <dbReference type="PROSITE" id="PS51183"/>
    </source>
</evidence>
<protein>
    <submittedName>
        <fullName evidence="18">Putative lysine-specific demethylase JMJ14 isoform A</fullName>
    </submittedName>
</protein>
<dbReference type="SUPFAM" id="SSF51197">
    <property type="entry name" value="Clavaminate synthase-like"/>
    <property type="match status" value="1"/>
</dbReference>
<dbReference type="PANTHER" id="PTHR10694">
    <property type="entry name" value="LYSINE-SPECIFIC DEMETHYLASE"/>
    <property type="match status" value="1"/>
</dbReference>
<dbReference type="FunFam" id="3.30.160.360:FF:000005">
    <property type="entry name" value="Putative lysine-specific demethylase JMJ16"/>
    <property type="match status" value="1"/>
</dbReference>
<dbReference type="AlphaFoldDB" id="A0A445JDY0"/>
<reference evidence="18 19" key="1">
    <citation type="submission" date="2018-09" db="EMBL/GenBank/DDBJ databases">
        <title>A high-quality reference genome of wild soybean provides a powerful tool to mine soybean genomes.</title>
        <authorList>
            <person name="Xie M."/>
            <person name="Chung C.Y.L."/>
            <person name="Li M.-W."/>
            <person name="Wong F.-L."/>
            <person name="Chan T.-F."/>
            <person name="Lam H.-M."/>
        </authorList>
    </citation>
    <scope>NUCLEOTIDE SEQUENCE [LARGE SCALE GENOMIC DNA]</scope>
    <source>
        <strain evidence="19">cv. W05</strain>
        <tissue evidence="18">Hypocotyl of etiolated seedlings</tissue>
    </source>
</reference>
<dbReference type="PROSITE" id="PS51543">
    <property type="entry name" value="FYRC"/>
    <property type="match status" value="1"/>
</dbReference>
<evidence type="ECO:0000256" key="10">
    <source>
        <dbReference type="ARBA" id="ARBA00023163"/>
    </source>
</evidence>
<dbReference type="GO" id="GO:0045814">
    <property type="term" value="P:negative regulation of gene expression, epigenetic"/>
    <property type="evidence" value="ECO:0007669"/>
    <property type="project" value="UniProtKB-ARBA"/>
</dbReference>
<dbReference type="InterPro" id="IPR003347">
    <property type="entry name" value="JmjC_dom"/>
</dbReference>
<comment type="subcellular location">
    <subcellularLocation>
        <location evidence="2">Nucleus</location>
    </subcellularLocation>
</comment>
<evidence type="ECO:0000256" key="8">
    <source>
        <dbReference type="ARBA" id="ARBA00023004"/>
    </source>
</evidence>
<dbReference type="PROSITE" id="PS51542">
    <property type="entry name" value="FYRN"/>
    <property type="match status" value="1"/>
</dbReference>
<dbReference type="GO" id="GO:0046872">
    <property type="term" value="F:metal ion binding"/>
    <property type="evidence" value="ECO:0007669"/>
    <property type="project" value="UniProtKB-KW"/>
</dbReference>
<dbReference type="SMART" id="SM00541">
    <property type="entry name" value="FYRN"/>
    <property type="match status" value="1"/>
</dbReference>
<keyword evidence="18" id="KW-0489">Methyltransferase</keyword>
<evidence type="ECO:0000256" key="12">
    <source>
        <dbReference type="ARBA" id="ARBA00050619"/>
    </source>
</evidence>
<dbReference type="GO" id="GO:0005634">
    <property type="term" value="C:nucleus"/>
    <property type="evidence" value="ECO:0007669"/>
    <property type="project" value="UniProtKB-SubCell"/>
</dbReference>